<accession>A0A1W1V0J5</accession>
<dbReference type="SUPFAM" id="SSF53850">
    <property type="entry name" value="Periplasmic binding protein-like II"/>
    <property type="match status" value="1"/>
</dbReference>
<dbReference type="InterPro" id="IPR005064">
    <property type="entry name" value="BUG"/>
</dbReference>
<dbReference type="PANTHER" id="PTHR42928">
    <property type="entry name" value="TRICARBOXYLATE-BINDING PROTEIN"/>
    <property type="match status" value="1"/>
</dbReference>
<comment type="similarity">
    <text evidence="1">Belongs to the UPF0065 (bug) family.</text>
</comment>
<keyword evidence="2" id="KW-0732">Signal</keyword>
<organism evidence="3 4">
    <name type="scientific">Pasteurella testudinis DSM 23072</name>
    <dbReference type="NCBI Taxonomy" id="1122938"/>
    <lineage>
        <taxon>Bacteria</taxon>
        <taxon>Pseudomonadati</taxon>
        <taxon>Pseudomonadota</taxon>
        <taxon>Gammaproteobacteria</taxon>
        <taxon>Pasteurellales</taxon>
        <taxon>Pasteurellaceae</taxon>
        <taxon>Pasteurella</taxon>
    </lineage>
</organism>
<dbReference type="CDD" id="cd07012">
    <property type="entry name" value="PBP2_Bug_TTT"/>
    <property type="match status" value="1"/>
</dbReference>
<dbReference type="PIRSF" id="PIRSF017082">
    <property type="entry name" value="YflP"/>
    <property type="match status" value="1"/>
</dbReference>
<dbReference type="AlphaFoldDB" id="A0A1W1V0J5"/>
<dbReference type="InterPro" id="IPR042100">
    <property type="entry name" value="Bug_dom1"/>
</dbReference>
<dbReference type="Gene3D" id="3.40.190.150">
    <property type="entry name" value="Bordetella uptake gene, domain 1"/>
    <property type="match status" value="1"/>
</dbReference>
<dbReference type="EMBL" id="FWWV01000025">
    <property type="protein sequence ID" value="SMB86820.1"/>
    <property type="molecule type" value="Genomic_DNA"/>
</dbReference>
<keyword evidence="3" id="KW-0675">Receptor</keyword>
<dbReference type="PANTHER" id="PTHR42928:SF5">
    <property type="entry name" value="BLR1237 PROTEIN"/>
    <property type="match status" value="1"/>
</dbReference>
<dbReference type="Pfam" id="PF03401">
    <property type="entry name" value="TctC"/>
    <property type="match status" value="1"/>
</dbReference>
<keyword evidence="4" id="KW-1185">Reference proteome</keyword>
<dbReference type="PROSITE" id="PS51257">
    <property type="entry name" value="PROKAR_LIPOPROTEIN"/>
    <property type="match status" value="1"/>
</dbReference>
<evidence type="ECO:0000313" key="3">
    <source>
        <dbReference type="EMBL" id="SMB86820.1"/>
    </source>
</evidence>
<gene>
    <name evidence="3" type="ORF">SAMN05660772_02593</name>
</gene>
<dbReference type="Gene3D" id="3.40.190.10">
    <property type="entry name" value="Periplasmic binding protein-like II"/>
    <property type="match status" value="1"/>
</dbReference>
<sequence length="327" mass="35568">MKKIASLFMATALTIFIAGCDNNSKNADASKSADIWPNKNITIIVPFNAGGDTDFHARNLSSHLEKELGVTVIVNNVSGANGNAGMRQVINAKPDGYTALFFHESMLTNKVVGLANQAHEALSPIAATIVDDSYVIAVNANSNMKNLDDLVAEAKKRPGELIYASSVGGYSYYLGRVFEQLAGVDFNIVDAGGGTDRNAALLAGKIDINVNPYGVMKSYFDSGDFIPLAVINENRNKLFPDVLTAKEQGYDWLAERYYFLSFPKGADNEIVTKMAAAIKKVTEQPDFQKKTEDAYSVSPTFVGTQDLIKHLDSTLQTFEENKDLVNN</sequence>
<dbReference type="STRING" id="1122938.SAMN05660772_02593"/>
<name>A0A1W1V0J5_9PAST</name>
<evidence type="ECO:0000256" key="1">
    <source>
        <dbReference type="ARBA" id="ARBA00006987"/>
    </source>
</evidence>
<reference evidence="4" key="1">
    <citation type="submission" date="2017-04" db="EMBL/GenBank/DDBJ databases">
        <authorList>
            <person name="Varghese N."/>
            <person name="Submissions S."/>
        </authorList>
    </citation>
    <scope>NUCLEOTIDE SEQUENCE [LARGE SCALE GENOMIC DNA]</scope>
    <source>
        <strain evidence="4">DSM 23072</strain>
    </source>
</reference>
<evidence type="ECO:0000313" key="4">
    <source>
        <dbReference type="Proteomes" id="UP000192408"/>
    </source>
</evidence>
<protein>
    <submittedName>
        <fullName evidence="3">Tripartite-type tricarboxylate transporter, receptor component TctC</fullName>
    </submittedName>
</protein>
<proteinExistence type="inferred from homology"/>
<feature type="chain" id="PRO_5010725268" evidence="2">
    <location>
        <begin position="21"/>
        <end position="327"/>
    </location>
</feature>
<dbReference type="RefSeq" id="WP_084257396.1">
    <property type="nucleotide sequence ID" value="NZ_FWWV01000025.1"/>
</dbReference>
<dbReference type="Proteomes" id="UP000192408">
    <property type="component" value="Unassembled WGS sequence"/>
</dbReference>
<feature type="signal peptide" evidence="2">
    <location>
        <begin position="1"/>
        <end position="20"/>
    </location>
</feature>
<evidence type="ECO:0000256" key="2">
    <source>
        <dbReference type="SAM" id="SignalP"/>
    </source>
</evidence>